<sequence>MLRIGLRDGERVIINGAVLRAQGRVTLAVETASAVLRGRDVMRAEEANTPARRLYFACMMAYIEPEAADRHRQAIAARAGELFAALAHPEMRAACLAVIGHGGAGDFYAALAECRRLVQYEGELLAPGDAA</sequence>
<evidence type="ECO:0000256" key="1">
    <source>
        <dbReference type="ARBA" id="ARBA00022491"/>
    </source>
</evidence>
<evidence type="ECO:0000256" key="3">
    <source>
        <dbReference type="ARBA" id="ARBA00022884"/>
    </source>
</evidence>
<keyword evidence="4" id="KW-0969">Cilium</keyword>
<reference evidence="4" key="1">
    <citation type="journal article" date="2022" name="Toxins">
        <title>Genomic Analysis of Sphingopyxis sp. USTB-05 for Biodegrading Cyanobacterial Hepatotoxins.</title>
        <authorList>
            <person name="Liu C."/>
            <person name="Xu Q."/>
            <person name="Zhao Z."/>
            <person name="Zhang H."/>
            <person name="Liu X."/>
            <person name="Yin C."/>
            <person name="Liu Y."/>
            <person name="Yan H."/>
        </authorList>
    </citation>
    <scope>NUCLEOTIDE SEQUENCE</scope>
    <source>
        <strain evidence="4">NBD5</strain>
    </source>
</reference>
<dbReference type="InterPro" id="IPR009967">
    <property type="entry name" value="Flagellum_FlbT"/>
</dbReference>
<dbReference type="RefSeq" id="WP_252165823.1">
    <property type="nucleotide sequence ID" value="NZ_CP084930.1"/>
</dbReference>
<keyword evidence="4" id="KW-0966">Cell projection</keyword>
<proteinExistence type="predicted"/>
<keyword evidence="1" id="KW-0678">Repressor</keyword>
<evidence type="ECO:0000256" key="2">
    <source>
        <dbReference type="ARBA" id="ARBA00022795"/>
    </source>
</evidence>
<accession>A0ABY4X543</accession>
<dbReference type="Pfam" id="PF07378">
    <property type="entry name" value="FlbT"/>
    <property type="match status" value="1"/>
</dbReference>
<organism evidence="4 5">
    <name type="scientific">Sphingomonas morindae</name>
    <dbReference type="NCBI Taxonomy" id="1541170"/>
    <lineage>
        <taxon>Bacteria</taxon>
        <taxon>Pseudomonadati</taxon>
        <taxon>Pseudomonadota</taxon>
        <taxon>Alphaproteobacteria</taxon>
        <taxon>Sphingomonadales</taxon>
        <taxon>Sphingomonadaceae</taxon>
        <taxon>Sphingomonas</taxon>
    </lineage>
</organism>
<keyword evidence="5" id="KW-1185">Reference proteome</keyword>
<keyword evidence="4" id="KW-0282">Flagellum</keyword>
<keyword evidence="3" id="KW-0694">RNA-binding</keyword>
<dbReference type="Proteomes" id="UP001056937">
    <property type="component" value="Chromosome 1"/>
</dbReference>
<protein>
    <submittedName>
        <fullName evidence="4">Flagellar biosynthesis repressor FlbT</fullName>
    </submittedName>
</protein>
<dbReference type="EMBL" id="CP084930">
    <property type="protein sequence ID" value="USI72014.1"/>
    <property type="molecule type" value="Genomic_DNA"/>
</dbReference>
<name>A0ABY4X543_9SPHN</name>
<gene>
    <name evidence="4" type="ORF">LHA26_11925</name>
</gene>
<evidence type="ECO:0000313" key="5">
    <source>
        <dbReference type="Proteomes" id="UP001056937"/>
    </source>
</evidence>
<keyword evidence="2" id="KW-1005">Bacterial flagellum biogenesis</keyword>
<evidence type="ECO:0000313" key="4">
    <source>
        <dbReference type="EMBL" id="USI72014.1"/>
    </source>
</evidence>